<evidence type="ECO:0000256" key="4">
    <source>
        <dbReference type="ARBA" id="ARBA00023163"/>
    </source>
</evidence>
<evidence type="ECO:0000256" key="3">
    <source>
        <dbReference type="ARBA" id="ARBA00023125"/>
    </source>
</evidence>
<keyword evidence="2" id="KW-0805">Transcription regulation</keyword>
<organism evidence="6 7">
    <name type="scientific">Peribacillus glennii</name>
    <dbReference type="NCBI Taxonomy" id="2303991"/>
    <lineage>
        <taxon>Bacteria</taxon>
        <taxon>Bacillati</taxon>
        <taxon>Bacillota</taxon>
        <taxon>Bacilli</taxon>
        <taxon>Bacillales</taxon>
        <taxon>Bacillaceae</taxon>
        <taxon>Peribacillus</taxon>
    </lineage>
</organism>
<evidence type="ECO:0000256" key="2">
    <source>
        <dbReference type="ARBA" id="ARBA00023015"/>
    </source>
</evidence>
<dbReference type="PROSITE" id="PS50931">
    <property type="entry name" value="HTH_LYSR"/>
    <property type="match status" value="1"/>
</dbReference>
<dbReference type="Gene3D" id="1.10.10.10">
    <property type="entry name" value="Winged helix-like DNA-binding domain superfamily/Winged helix DNA-binding domain"/>
    <property type="match status" value="1"/>
</dbReference>
<dbReference type="InterPro" id="IPR005119">
    <property type="entry name" value="LysR_subst-bd"/>
</dbReference>
<gene>
    <name evidence="6" type="ORF">D0466_20125</name>
</gene>
<dbReference type="PANTHER" id="PTHR30419">
    <property type="entry name" value="HTH-TYPE TRANSCRIPTIONAL REGULATOR YBHD"/>
    <property type="match status" value="1"/>
</dbReference>
<dbReference type="PRINTS" id="PR00039">
    <property type="entry name" value="HTHLYSR"/>
</dbReference>
<name>A0A372L6X9_9BACI</name>
<comment type="similarity">
    <text evidence="1">Belongs to the LysR transcriptional regulatory family.</text>
</comment>
<dbReference type="GO" id="GO:0003677">
    <property type="term" value="F:DNA binding"/>
    <property type="evidence" value="ECO:0007669"/>
    <property type="project" value="UniProtKB-KW"/>
</dbReference>
<dbReference type="Proteomes" id="UP000262939">
    <property type="component" value="Unassembled WGS sequence"/>
</dbReference>
<evidence type="ECO:0000256" key="1">
    <source>
        <dbReference type="ARBA" id="ARBA00009437"/>
    </source>
</evidence>
<dbReference type="EMBL" id="QVTD01000021">
    <property type="protein sequence ID" value="RFU60888.1"/>
    <property type="molecule type" value="Genomic_DNA"/>
</dbReference>
<reference evidence="6 7" key="1">
    <citation type="submission" date="2018-08" db="EMBL/GenBank/DDBJ databases">
        <title>Bacillus chawlae sp. nov., Bacillus glennii sp. nov., and Bacillus saganii sp. nov. Isolated from the Vehicle Assembly Building at Kennedy Space Center where the Viking Spacecraft were Assembled.</title>
        <authorList>
            <person name="Seuylemezian A."/>
            <person name="Vaishampayan P."/>
        </authorList>
    </citation>
    <scope>NUCLEOTIDE SEQUENCE [LARGE SCALE GENOMIC DNA]</scope>
    <source>
        <strain evidence="6 7">V44-8</strain>
    </source>
</reference>
<dbReference type="GO" id="GO:0003700">
    <property type="term" value="F:DNA-binding transcription factor activity"/>
    <property type="evidence" value="ECO:0007669"/>
    <property type="project" value="InterPro"/>
</dbReference>
<evidence type="ECO:0000313" key="7">
    <source>
        <dbReference type="Proteomes" id="UP000262939"/>
    </source>
</evidence>
<evidence type="ECO:0000259" key="5">
    <source>
        <dbReference type="PROSITE" id="PS50931"/>
    </source>
</evidence>
<dbReference type="CDD" id="cd05466">
    <property type="entry name" value="PBP2_LTTR_substrate"/>
    <property type="match status" value="1"/>
</dbReference>
<dbReference type="SUPFAM" id="SSF53850">
    <property type="entry name" value="Periplasmic binding protein-like II"/>
    <property type="match status" value="1"/>
</dbReference>
<dbReference type="GO" id="GO:0005829">
    <property type="term" value="C:cytosol"/>
    <property type="evidence" value="ECO:0007669"/>
    <property type="project" value="TreeGrafter"/>
</dbReference>
<keyword evidence="4" id="KW-0804">Transcription</keyword>
<dbReference type="Gene3D" id="3.40.190.290">
    <property type="match status" value="1"/>
</dbReference>
<dbReference type="InterPro" id="IPR050950">
    <property type="entry name" value="HTH-type_LysR_regulators"/>
</dbReference>
<comment type="caution">
    <text evidence="6">The sequence shown here is derived from an EMBL/GenBank/DDBJ whole genome shotgun (WGS) entry which is preliminary data.</text>
</comment>
<dbReference type="SUPFAM" id="SSF46785">
    <property type="entry name" value="Winged helix' DNA-binding domain"/>
    <property type="match status" value="1"/>
</dbReference>
<dbReference type="InterPro" id="IPR036390">
    <property type="entry name" value="WH_DNA-bd_sf"/>
</dbReference>
<feature type="domain" description="HTH lysR-type" evidence="5">
    <location>
        <begin position="1"/>
        <end position="58"/>
    </location>
</feature>
<evidence type="ECO:0000313" key="6">
    <source>
        <dbReference type="EMBL" id="RFU60888.1"/>
    </source>
</evidence>
<dbReference type="InterPro" id="IPR036388">
    <property type="entry name" value="WH-like_DNA-bd_sf"/>
</dbReference>
<dbReference type="Pfam" id="PF00126">
    <property type="entry name" value="HTH_1"/>
    <property type="match status" value="1"/>
</dbReference>
<dbReference type="OrthoDB" id="9803735at2"/>
<dbReference type="FunFam" id="1.10.10.10:FF:000001">
    <property type="entry name" value="LysR family transcriptional regulator"/>
    <property type="match status" value="1"/>
</dbReference>
<dbReference type="InterPro" id="IPR000847">
    <property type="entry name" value="LysR_HTH_N"/>
</dbReference>
<sequence length="277" mass="31298">MNLQQMSYVMKIAETKSINKASAALHISQPALTKQLKLLEDELGASLFERNKSGCKLTEDGELFVNEAELILNQIDSLKQKFIEKKEKKIVNIGALPSIATHFLPALVQKLNNLGYRINIHVADTSNEIKSLLYDRKIDVGFGQDEEERDYVNTLFIEPYYVIVPNLNPLTKAKSVSLSDLTNQNMILPTLSCDIRISLDHYLKRQGIIMENIMEVGQNDSILSLVKIGVGLTILPKMTIHNLDESVKAIPLKNKDFNRKISLFSYSKKLLALIERI</sequence>
<dbReference type="RefSeq" id="WP_117324302.1">
    <property type="nucleotide sequence ID" value="NZ_QVTD01000021.1"/>
</dbReference>
<keyword evidence="7" id="KW-1185">Reference proteome</keyword>
<keyword evidence="3" id="KW-0238">DNA-binding</keyword>
<dbReference type="AlphaFoldDB" id="A0A372L6X9"/>
<proteinExistence type="inferred from homology"/>
<protein>
    <submittedName>
        <fullName evidence="6">LysR family transcriptional regulator</fullName>
    </submittedName>
</protein>
<accession>A0A372L6X9</accession>
<dbReference type="PANTHER" id="PTHR30419:SF8">
    <property type="entry name" value="NITROGEN ASSIMILATION TRANSCRIPTIONAL ACTIVATOR-RELATED"/>
    <property type="match status" value="1"/>
</dbReference>
<dbReference type="Pfam" id="PF03466">
    <property type="entry name" value="LysR_substrate"/>
    <property type="match status" value="1"/>
</dbReference>